<dbReference type="PRINTS" id="PR00909">
    <property type="entry name" value="SPERMDNBNDNG"/>
</dbReference>
<dbReference type="PIRSF" id="PIRSF019574">
    <property type="entry name" value="Periplasmic_polyamine_BP"/>
    <property type="match status" value="1"/>
</dbReference>
<name>A0A4P6YTM4_9LACO</name>
<dbReference type="GO" id="GO:0015846">
    <property type="term" value="P:polyamine transport"/>
    <property type="evidence" value="ECO:0007669"/>
    <property type="project" value="InterPro"/>
</dbReference>
<feature type="chain" id="PRO_5038925994" evidence="6">
    <location>
        <begin position="27"/>
        <end position="362"/>
    </location>
</feature>
<dbReference type="InterPro" id="IPR006059">
    <property type="entry name" value="SBP"/>
</dbReference>
<dbReference type="Proteomes" id="UP000292886">
    <property type="component" value="Chromosome"/>
</dbReference>
<keyword evidence="8" id="KW-1185">Reference proteome</keyword>
<dbReference type="KEGG" id="wei:EQG49_05940"/>
<dbReference type="GO" id="GO:0042597">
    <property type="term" value="C:periplasmic space"/>
    <property type="evidence" value="ECO:0007669"/>
    <property type="project" value="UniProtKB-SubCell"/>
</dbReference>
<dbReference type="OrthoDB" id="9769319at2"/>
<dbReference type="GO" id="GO:0019808">
    <property type="term" value="F:polyamine binding"/>
    <property type="evidence" value="ECO:0007669"/>
    <property type="project" value="InterPro"/>
</dbReference>
<dbReference type="Gene3D" id="3.40.190.10">
    <property type="entry name" value="Periplasmic binding protein-like II"/>
    <property type="match status" value="2"/>
</dbReference>
<dbReference type="SUPFAM" id="SSF53850">
    <property type="entry name" value="Periplasmic binding protein-like II"/>
    <property type="match status" value="1"/>
</dbReference>
<evidence type="ECO:0000313" key="8">
    <source>
        <dbReference type="Proteomes" id="UP000292886"/>
    </source>
</evidence>
<dbReference type="Pfam" id="PF13416">
    <property type="entry name" value="SBP_bac_8"/>
    <property type="match status" value="1"/>
</dbReference>
<dbReference type="InterPro" id="IPR001188">
    <property type="entry name" value="Sperm_putr-bd"/>
</dbReference>
<gene>
    <name evidence="7" type="ORF">EQG49_05940</name>
</gene>
<dbReference type="AlphaFoldDB" id="A0A4P6YTM4"/>
<evidence type="ECO:0000313" key="7">
    <source>
        <dbReference type="EMBL" id="QBO36036.1"/>
    </source>
</evidence>
<keyword evidence="4" id="KW-0574">Periplasm</keyword>
<feature type="signal peptide" evidence="6">
    <location>
        <begin position="1"/>
        <end position="26"/>
    </location>
</feature>
<feature type="binding site" evidence="5">
    <location>
        <position position="97"/>
    </location>
    <ligand>
        <name>spermidine</name>
        <dbReference type="ChEBI" id="CHEBI:57834"/>
    </ligand>
</feature>
<reference evidence="8" key="1">
    <citation type="submission" date="2019-03" db="EMBL/GenBank/DDBJ databases">
        <title>Weissella sp. 26KH-42 Genome sequencing.</title>
        <authorList>
            <person name="Heo J."/>
            <person name="Kim S.-J."/>
            <person name="Kim J.-S."/>
            <person name="Hong S.-B."/>
            <person name="Kwon S.-W."/>
        </authorList>
    </citation>
    <scope>NUCLEOTIDE SEQUENCE [LARGE SCALE GENOMIC DNA]</scope>
    <source>
        <strain evidence="8">26KH-42</strain>
    </source>
</reference>
<evidence type="ECO:0000256" key="3">
    <source>
        <dbReference type="ARBA" id="ARBA00022729"/>
    </source>
</evidence>
<keyword evidence="3 6" id="KW-0732">Signal</keyword>
<evidence type="ECO:0000256" key="4">
    <source>
        <dbReference type="ARBA" id="ARBA00022764"/>
    </source>
</evidence>
<evidence type="ECO:0000256" key="2">
    <source>
        <dbReference type="ARBA" id="ARBA00022448"/>
    </source>
</evidence>
<dbReference type="PANTHER" id="PTHR30222:SF17">
    <property type="entry name" value="SPERMIDINE_PUTRESCINE-BINDING PERIPLASMIC PROTEIN"/>
    <property type="match status" value="1"/>
</dbReference>
<evidence type="ECO:0000256" key="5">
    <source>
        <dbReference type="PIRSR" id="PIRSR019574-1"/>
    </source>
</evidence>
<sequence length="362" mass="41207">MKKLIYAAVGILAVALLLWVGAQHFAHDQDAATGTDKSNRVLNLYNWGDYIDPTLITKFEKQTGYKVNYETFDSNEAMYTKVKQGGTSYDLTVPSDYMIQKMKKAKLLLPIDHSKLTTYKNINPRFLNQPFDRGNKYSVPYFWGTLGIVYNDKFIKASQVQHWDDLWKPEFKDDLMLIDSARDVLGFTLISQGKSVNDTNTADLQAAKGKLDALMPNVKAIVADEIKMYMVQEEAPLAVTYSGEASEMLTQNKHLHYVVPTEGSNLWFDNLVIPKTAKHLKAAYAFINFINEPKNAAQNAEYIGYSTPNTPAEALLPKAIRDDKQFYPAESTMKHLQVYQDLGQTKTEEYNDLFLEFKMTNR</sequence>
<comment type="subcellular location">
    <subcellularLocation>
        <location evidence="1">Periplasm</location>
    </subcellularLocation>
</comment>
<proteinExistence type="predicted"/>
<dbReference type="PANTHER" id="PTHR30222">
    <property type="entry name" value="SPERMIDINE/PUTRESCINE-BINDING PERIPLASMIC PROTEIN"/>
    <property type="match status" value="1"/>
</dbReference>
<accession>A0A4P6YTM4</accession>
<dbReference type="RefSeq" id="WP_133363114.1">
    <property type="nucleotide sequence ID" value="NZ_CP037940.1"/>
</dbReference>
<dbReference type="EMBL" id="CP037940">
    <property type="protein sequence ID" value="QBO36036.1"/>
    <property type="molecule type" value="Genomic_DNA"/>
</dbReference>
<protein>
    <submittedName>
        <fullName evidence="7">ABC transporter substrate-binding protein</fullName>
    </submittedName>
</protein>
<organism evidence="7 8">
    <name type="scientific">Periweissella cryptocerci</name>
    <dbReference type="NCBI Taxonomy" id="2506420"/>
    <lineage>
        <taxon>Bacteria</taxon>
        <taxon>Bacillati</taxon>
        <taxon>Bacillota</taxon>
        <taxon>Bacilli</taxon>
        <taxon>Lactobacillales</taxon>
        <taxon>Lactobacillaceae</taxon>
        <taxon>Periweissella</taxon>
    </lineage>
</organism>
<evidence type="ECO:0000256" key="1">
    <source>
        <dbReference type="ARBA" id="ARBA00004418"/>
    </source>
</evidence>
<evidence type="ECO:0000256" key="6">
    <source>
        <dbReference type="SAM" id="SignalP"/>
    </source>
</evidence>
<dbReference type="CDD" id="cd13663">
    <property type="entry name" value="PBP2_PotD_PotF_like_2"/>
    <property type="match status" value="1"/>
</dbReference>
<keyword evidence="2" id="KW-0813">Transport</keyword>